<dbReference type="AlphaFoldDB" id="A0A840L1R4"/>
<dbReference type="RefSeq" id="WP_184295538.1">
    <property type="nucleotide sequence ID" value="NZ_JACHLP010000001.1"/>
</dbReference>
<evidence type="ECO:0000313" key="1">
    <source>
        <dbReference type="EMBL" id="MBB4841836.1"/>
    </source>
</evidence>
<organism evidence="1 2">
    <name type="scientific">Roseateles oligotrophus</name>
    <dbReference type="NCBI Taxonomy" id="1769250"/>
    <lineage>
        <taxon>Bacteria</taxon>
        <taxon>Pseudomonadati</taxon>
        <taxon>Pseudomonadota</taxon>
        <taxon>Betaproteobacteria</taxon>
        <taxon>Burkholderiales</taxon>
        <taxon>Sphaerotilaceae</taxon>
        <taxon>Roseateles</taxon>
    </lineage>
</organism>
<keyword evidence="2" id="KW-1185">Reference proteome</keyword>
<accession>A0A840L1R4</accession>
<name>A0A840L1R4_9BURK</name>
<gene>
    <name evidence="1" type="ORF">HNP55_000331</name>
</gene>
<dbReference type="EMBL" id="JACHLP010000001">
    <property type="protein sequence ID" value="MBB4841836.1"/>
    <property type="molecule type" value="Genomic_DNA"/>
</dbReference>
<proteinExistence type="predicted"/>
<comment type="caution">
    <text evidence="1">The sequence shown here is derived from an EMBL/GenBank/DDBJ whole genome shotgun (WGS) entry which is preliminary data.</text>
</comment>
<dbReference type="Proteomes" id="UP000562027">
    <property type="component" value="Unassembled WGS sequence"/>
</dbReference>
<reference evidence="1 2" key="1">
    <citation type="submission" date="2020-08" db="EMBL/GenBank/DDBJ databases">
        <title>Functional genomics of gut bacteria from endangered species of beetles.</title>
        <authorList>
            <person name="Carlos-Shanley C."/>
        </authorList>
    </citation>
    <scope>NUCLEOTIDE SEQUENCE [LARGE SCALE GENOMIC DNA]</scope>
    <source>
        <strain evidence="1 2">S00239</strain>
    </source>
</reference>
<sequence length="501" mass="52499">MSTHPSAMKNLLLLTLTAYLGGCASQLSPQRYSEGLLTKQGGVCGDRASKSLQQALRCTEDLQRQYVTAQRDLSEISPQLSNGLIAWTGLTLLSATVNPHVKDLAAMGIVGSTAYAMGSRAPASARIKVFAAGVDALNCAVRAVAPLLPVAEHEGVLGQPVEGTLRGDLALAVQAKTDLQAELGRLAYLNQDRTLAPAQAQSLRKGSCKEQRRTCTPLESGGKDDQANFAANCKAKQASWDQRCGDKIVPAKPAQVELPHERTASTFKLARWQVKESEANIQQARVLAQALAVAGNLLWSKTLEIQNAVGLEVQKTEPEPDKVFASMGNLSSVALKINPGDGGNKGKPEGEDALLKPGEFRSSKPPTELAALNDKVSAARERSDALQAWLLAGADSAKVASSLGGCKLGALVVSLNPPAGKDENGGEPPPNKPAAPYTTLPAAVLDGLGGLKADADPKTIASRIKQCQQSLSQSPTGQIAPGDATEQGVLAGACKKLNWDF</sequence>
<evidence type="ECO:0000313" key="2">
    <source>
        <dbReference type="Proteomes" id="UP000562027"/>
    </source>
</evidence>
<protein>
    <submittedName>
        <fullName evidence="1">Uncharacterized protein</fullName>
    </submittedName>
</protein>